<dbReference type="AlphaFoldDB" id="A0A6I3UU63"/>
<dbReference type="SUPFAM" id="SSF56349">
    <property type="entry name" value="DNA breaking-rejoining enzymes"/>
    <property type="match status" value="1"/>
</dbReference>
<accession>A0A6I3UU63</accession>
<evidence type="ECO:0000313" key="3">
    <source>
        <dbReference type="EMBL" id="MTV99682.1"/>
    </source>
</evidence>
<dbReference type="RefSeq" id="WP_155482427.1">
    <property type="nucleotide sequence ID" value="NZ_WNIA01000208.1"/>
</dbReference>
<dbReference type="InterPro" id="IPR011010">
    <property type="entry name" value="DNA_brk_join_enz"/>
</dbReference>
<feature type="non-terminal residue" evidence="3">
    <location>
        <position position="1"/>
    </location>
</feature>
<dbReference type="GO" id="GO:0015074">
    <property type="term" value="P:DNA integration"/>
    <property type="evidence" value="ECO:0007669"/>
    <property type="project" value="InterPro"/>
</dbReference>
<protein>
    <submittedName>
        <fullName evidence="3">Tyrosine-type recombinase/integrase</fullName>
    </submittedName>
</protein>
<keyword evidence="1" id="KW-0233">DNA recombination</keyword>
<evidence type="ECO:0000313" key="4">
    <source>
        <dbReference type="Proteomes" id="UP000437160"/>
    </source>
</evidence>
<gene>
    <name evidence="3" type="ORF">GM536_11695</name>
</gene>
<organism evidence="3 4">
    <name type="scientific">Streptococcus pneumoniae</name>
    <dbReference type="NCBI Taxonomy" id="1313"/>
    <lineage>
        <taxon>Bacteria</taxon>
        <taxon>Bacillati</taxon>
        <taxon>Bacillota</taxon>
        <taxon>Bacilli</taxon>
        <taxon>Lactobacillales</taxon>
        <taxon>Streptococcaceae</taxon>
        <taxon>Streptococcus</taxon>
    </lineage>
</organism>
<sequence length="82" mass="9405">GQNKAITRERAYQIIHEAAEELGIDNVGTHTMRKTFGYKYYNKTKDVGTLQKMFNHSSPAITLRYIGIEQAELDDALRNFVI</sequence>
<dbReference type="InterPro" id="IPR013762">
    <property type="entry name" value="Integrase-like_cat_sf"/>
</dbReference>
<dbReference type="GO" id="GO:0003677">
    <property type="term" value="F:DNA binding"/>
    <property type="evidence" value="ECO:0007669"/>
    <property type="project" value="InterPro"/>
</dbReference>
<evidence type="ECO:0000256" key="1">
    <source>
        <dbReference type="ARBA" id="ARBA00023172"/>
    </source>
</evidence>
<dbReference type="GO" id="GO:0006310">
    <property type="term" value="P:DNA recombination"/>
    <property type="evidence" value="ECO:0007669"/>
    <property type="project" value="UniProtKB-KW"/>
</dbReference>
<feature type="domain" description="Tyr recombinase" evidence="2">
    <location>
        <begin position="1"/>
        <end position="78"/>
    </location>
</feature>
<name>A0A6I3UU63_STREE</name>
<dbReference type="Proteomes" id="UP000437160">
    <property type="component" value="Unassembled WGS sequence"/>
</dbReference>
<evidence type="ECO:0000259" key="2">
    <source>
        <dbReference type="PROSITE" id="PS51898"/>
    </source>
</evidence>
<dbReference type="PROSITE" id="PS51898">
    <property type="entry name" value="TYR_RECOMBINASE"/>
    <property type="match status" value="1"/>
</dbReference>
<dbReference type="InterPro" id="IPR002104">
    <property type="entry name" value="Integrase_catalytic"/>
</dbReference>
<proteinExistence type="predicted"/>
<reference evidence="3 4" key="1">
    <citation type="submission" date="2019-11" db="EMBL/GenBank/DDBJ databases">
        <title>Growth characteristics of pneumococcus vary with the chemical composition of the capsule and with environmental conditions.</title>
        <authorList>
            <person name="Tothpal A."/>
            <person name="Desobry K."/>
            <person name="Joshi S."/>
            <person name="Wyllie A.L."/>
            <person name="Weinberger D.M."/>
        </authorList>
    </citation>
    <scope>NUCLEOTIDE SEQUENCE [LARGE SCALE GENOMIC DNA]</scope>
    <source>
        <strain evidence="4">pnumococcus19F</strain>
    </source>
</reference>
<comment type="caution">
    <text evidence="3">The sequence shown here is derived from an EMBL/GenBank/DDBJ whole genome shotgun (WGS) entry which is preliminary data.</text>
</comment>
<dbReference type="EMBL" id="WNIA01000208">
    <property type="protein sequence ID" value="MTV99682.1"/>
    <property type="molecule type" value="Genomic_DNA"/>
</dbReference>
<dbReference type="Pfam" id="PF00589">
    <property type="entry name" value="Phage_integrase"/>
    <property type="match status" value="1"/>
</dbReference>
<dbReference type="Gene3D" id="1.10.443.10">
    <property type="entry name" value="Intergrase catalytic core"/>
    <property type="match status" value="1"/>
</dbReference>